<gene>
    <name evidence="1" type="ORF">A2625_01430</name>
</gene>
<dbReference type="InterPro" id="IPR036894">
    <property type="entry name" value="YbaB-like_sf"/>
</dbReference>
<proteinExistence type="predicted"/>
<dbReference type="Pfam" id="PF02575">
    <property type="entry name" value="YbaB_DNA_bd"/>
    <property type="match status" value="1"/>
</dbReference>
<organism evidence="1 2">
    <name type="scientific">candidate division WOR-1 bacterium RIFCSPHIGHO2_01_FULL_53_15</name>
    <dbReference type="NCBI Taxonomy" id="1802564"/>
    <lineage>
        <taxon>Bacteria</taxon>
        <taxon>Bacillati</taxon>
        <taxon>Saganbacteria</taxon>
    </lineage>
</organism>
<reference evidence="1 2" key="1">
    <citation type="journal article" date="2016" name="Nat. Commun.">
        <title>Thousands of microbial genomes shed light on interconnected biogeochemical processes in an aquifer system.</title>
        <authorList>
            <person name="Anantharaman K."/>
            <person name="Brown C.T."/>
            <person name="Hug L.A."/>
            <person name="Sharon I."/>
            <person name="Castelle C.J."/>
            <person name="Probst A.J."/>
            <person name="Thomas B.C."/>
            <person name="Singh A."/>
            <person name="Wilkins M.J."/>
            <person name="Karaoz U."/>
            <person name="Brodie E.L."/>
            <person name="Williams K.H."/>
            <person name="Hubbard S.S."/>
            <person name="Banfield J.F."/>
        </authorList>
    </citation>
    <scope>NUCLEOTIDE SEQUENCE [LARGE SCALE GENOMIC DNA]</scope>
</reference>
<sequence>MNMFGNLGKMGEMIKQAKAMKDAMGKVKREGEADGVRVTVNGEMDILEIKIPPEVSSARAAGLVKEAANKALRSAKVEAAKLMQGLTGGMSLPGM</sequence>
<dbReference type="InterPro" id="IPR004401">
    <property type="entry name" value="YbaB/EbfC"/>
</dbReference>
<evidence type="ECO:0000313" key="2">
    <source>
        <dbReference type="Proteomes" id="UP000178724"/>
    </source>
</evidence>
<comment type="caution">
    <text evidence="1">The sequence shown here is derived from an EMBL/GenBank/DDBJ whole genome shotgun (WGS) entry which is preliminary data.</text>
</comment>
<dbReference type="EMBL" id="METM01000016">
    <property type="protein sequence ID" value="OGB89989.1"/>
    <property type="molecule type" value="Genomic_DNA"/>
</dbReference>
<dbReference type="Gene3D" id="3.30.1310.10">
    <property type="entry name" value="Nucleoid-associated protein YbaB-like domain"/>
    <property type="match status" value="1"/>
</dbReference>
<name>A0A1F4Q293_UNCSA</name>
<accession>A0A1F4Q293</accession>
<dbReference type="Proteomes" id="UP000178724">
    <property type="component" value="Unassembled WGS sequence"/>
</dbReference>
<dbReference type="GO" id="GO:0003677">
    <property type="term" value="F:DNA binding"/>
    <property type="evidence" value="ECO:0007669"/>
    <property type="project" value="InterPro"/>
</dbReference>
<protein>
    <recommendedName>
        <fullName evidence="3">Nucleoid-associated protein</fullName>
    </recommendedName>
</protein>
<evidence type="ECO:0008006" key="3">
    <source>
        <dbReference type="Google" id="ProtNLM"/>
    </source>
</evidence>
<dbReference type="SUPFAM" id="SSF82607">
    <property type="entry name" value="YbaB-like"/>
    <property type="match status" value="1"/>
</dbReference>
<evidence type="ECO:0000313" key="1">
    <source>
        <dbReference type="EMBL" id="OGB89989.1"/>
    </source>
</evidence>
<dbReference type="AlphaFoldDB" id="A0A1F4Q293"/>